<dbReference type="PANTHER" id="PTHR40942">
    <property type="match status" value="1"/>
</dbReference>
<dbReference type="PIRSF" id="PIRSF000903">
    <property type="entry name" value="B5n-ttraPtase_sm"/>
    <property type="match status" value="1"/>
</dbReference>
<evidence type="ECO:0000256" key="2">
    <source>
        <dbReference type="ARBA" id="ARBA00005419"/>
    </source>
</evidence>
<comment type="catalytic activity">
    <reaction evidence="8">
        <text>P(1),P(4)-bis(5'-adenosyl) tetraphosphate + H2O = 2 ADP + 2 H(+)</text>
        <dbReference type="Rhea" id="RHEA:24252"/>
        <dbReference type="ChEBI" id="CHEBI:15377"/>
        <dbReference type="ChEBI" id="CHEBI:15378"/>
        <dbReference type="ChEBI" id="CHEBI:58141"/>
        <dbReference type="ChEBI" id="CHEBI:456216"/>
        <dbReference type="EC" id="3.6.1.41"/>
    </reaction>
</comment>
<evidence type="ECO:0000313" key="11">
    <source>
        <dbReference type="Proteomes" id="UP000664835"/>
    </source>
</evidence>
<evidence type="ECO:0000313" key="10">
    <source>
        <dbReference type="EMBL" id="MBO1926223.1"/>
    </source>
</evidence>
<dbReference type="NCBIfam" id="TIGR00668">
    <property type="entry name" value="apaH"/>
    <property type="match status" value="1"/>
</dbReference>
<dbReference type="InterPro" id="IPR004617">
    <property type="entry name" value="ApaH"/>
</dbReference>
<evidence type="ECO:0000256" key="7">
    <source>
        <dbReference type="ARBA" id="ARBA00033210"/>
    </source>
</evidence>
<dbReference type="InterPro" id="IPR029052">
    <property type="entry name" value="Metallo-depent_PP-like"/>
</dbReference>
<dbReference type="CDD" id="cd07422">
    <property type="entry name" value="MPP_ApaH"/>
    <property type="match status" value="1"/>
</dbReference>
<proteinExistence type="inferred from homology"/>
<evidence type="ECO:0000256" key="3">
    <source>
        <dbReference type="ARBA" id="ARBA00012506"/>
    </source>
</evidence>
<keyword evidence="4 10" id="KW-0378">Hydrolase</keyword>
<evidence type="ECO:0000256" key="1">
    <source>
        <dbReference type="ARBA" id="ARBA00003413"/>
    </source>
</evidence>
<comment type="caution">
    <text evidence="10">The sequence shown here is derived from an EMBL/GenBank/DDBJ whole genome shotgun (WGS) entry which is preliminary data.</text>
</comment>
<evidence type="ECO:0000256" key="6">
    <source>
        <dbReference type="ARBA" id="ARBA00032248"/>
    </source>
</evidence>
<comment type="similarity">
    <text evidence="2">Belongs to the Ap4A hydrolase family.</text>
</comment>
<organism evidence="10 11">
    <name type="scientific">Thiomicrorhabdus marina</name>
    <dbReference type="NCBI Taxonomy" id="2818442"/>
    <lineage>
        <taxon>Bacteria</taxon>
        <taxon>Pseudomonadati</taxon>
        <taxon>Pseudomonadota</taxon>
        <taxon>Gammaproteobacteria</taxon>
        <taxon>Thiotrichales</taxon>
        <taxon>Piscirickettsiaceae</taxon>
        <taxon>Thiomicrorhabdus</taxon>
    </lineage>
</organism>
<dbReference type="Pfam" id="PF00149">
    <property type="entry name" value="Metallophos"/>
    <property type="match status" value="1"/>
</dbReference>
<keyword evidence="11" id="KW-1185">Reference proteome</keyword>
<gene>
    <name evidence="10" type="ORF">J3998_01430</name>
</gene>
<sequence>MSTYIIGDLQGCFDELLELLNAIDYQPEKDHLWFVGDLINRGPKSLECLRFVKQLNEQGKAETVLGNHDFHLLAVYAGLERFKSQSDTIDPILQADDADELVDWLRKQPLMVQHPTENAVMVHAGIPPQWSISDAMHYAEEAQRPLLSDDWQTFVREHLFGSEDKNWIPMLNGWPRIRYIINCFARMRYCDKTGTLDFKQKGNPSDMEKIKGFKPWFQFKKRQNLGTEIFFGHWSTLGAIDDYGVHATDTGCLWGGHLSAYHLEGKRRICIKCPQQQAPKKKKKNTKI</sequence>
<feature type="domain" description="Calcineurin-like phosphoesterase" evidence="9">
    <location>
        <begin position="1"/>
        <end position="161"/>
    </location>
</feature>
<dbReference type="SUPFAM" id="SSF56300">
    <property type="entry name" value="Metallo-dependent phosphatases"/>
    <property type="match status" value="1"/>
</dbReference>
<dbReference type="EMBL" id="JAGETV010000002">
    <property type="protein sequence ID" value="MBO1926223.1"/>
    <property type="molecule type" value="Genomic_DNA"/>
</dbReference>
<dbReference type="InterPro" id="IPR006186">
    <property type="entry name" value="Ser/Thr-sp_prot-phosphatase"/>
</dbReference>
<dbReference type="NCBIfam" id="NF001204">
    <property type="entry name" value="PRK00166.1"/>
    <property type="match status" value="1"/>
</dbReference>
<evidence type="ECO:0000259" key="9">
    <source>
        <dbReference type="Pfam" id="PF00149"/>
    </source>
</evidence>
<accession>A0ABS3Q231</accession>
<evidence type="ECO:0000256" key="4">
    <source>
        <dbReference type="ARBA" id="ARBA00022801"/>
    </source>
</evidence>
<dbReference type="InterPro" id="IPR004843">
    <property type="entry name" value="Calcineurin-like_PHP"/>
</dbReference>
<protein>
    <recommendedName>
        <fullName evidence="3">bis(5'-nucleosyl)-tetraphosphatase (symmetrical)</fullName>
        <ecNumber evidence="3">3.6.1.41</ecNumber>
    </recommendedName>
    <alternativeName>
        <fullName evidence="6">Ap4A hydrolase</fullName>
    </alternativeName>
    <alternativeName>
        <fullName evidence="5">Diadenosine 5',5'''-P1,P4-tetraphosphate pyrophosphohydrolase</fullName>
    </alternativeName>
    <alternativeName>
        <fullName evidence="7">Diadenosine tetraphosphatase</fullName>
    </alternativeName>
</protein>
<dbReference type="EC" id="3.6.1.41" evidence="3"/>
<dbReference type="Gene3D" id="3.60.21.10">
    <property type="match status" value="1"/>
</dbReference>
<reference evidence="10 11" key="1">
    <citation type="submission" date="2021-03" db="EMBL/GenBank/DDBJ databases">
        <title>Thiomicrorhabdus sp.nov.,novel sulfur-oxidizing bacteria isolated from coastal sediment.</title>
        <authorList>
            <person name="Liu X."/>
        </authorList>
    </citation>
    <scope>NUCLEOTIDE SEQUENCE [LARGE SCALE GENOMIC DNA]</scope>
    <source>
        <strain evidence="10 11">6S2-11</strain>
    </source>
</reference>
<dbReference type="PRINTS" id="PR00114">
    <property type="entry name" value="STPHPHTASE"/>
</dbReference>
<dbReference type="GO" id="GO:0008803">
    <property type="term" value="F:bis(5'-nucleosyl)-tetraphosphatase (symmetrical) activity"/>
    <property type="evidence" value="ECO:0007669"/>
    <property type="project" value="UniProtKB-EC"/>
</dbReference>
<name>A0ABS3Q231_9GAMM</name>
<dbReference type="RefSeq" id="WP_208146752.1">
    <property type="nucleotide sequence ID" value="NZ_JAGETV010000002.1"/>
</dbReference>
<dbReference type="PANTHER" id="PTHR40942:SF4">
    <property type="entry name" value="CYTOCHROME C5"/>
    <property type="match status" value="1"/>
</dbReference>
<comment type="function">
    <text evidence="1">Hydrolyzes diadenosine 5',5'''-P1,P4-tetraphosphate to yield ADP.</text>
</comment>
<evidence type="ECO:0000256" key="5">
    <source>
        <dbReference type="ARBA" id="ARBA00031248"/>
    </source>
</evidence>
<evidence type="ECO:0000256" key="8">
    <source>
        <dbReference type="ARBA" id="ARBA00049417"/>
    </source>
</evidence>
<dbReference type="Proteomes" id="UP000664835">
    <property type="component" value="Unassembled WGS sequence"/>
</dbReference>